<dbReference type="Proteomes" id="UP000577408">
    <property type="component" value="Unassembled WGS sequence"/>
</dbReference>
<comment type="caution">
    <text evidence="1">The sequence shown here is derived from an EMBL/GenBank/DDBJ whole genome shotgun (WGS) entry which is preliminary data.</text>
</comment>
<organism evidence="1 2">
    <name type="scientific">Corynebacterium wankanglinii</name>
    <dbReference type="NCBI Taxonomy" id="2735136"/>
    <lineage>
        <taxon>Bacteria</taxon>
        <taxon>Bacillati</taxon>
        <taxon>Actinomycetota</taxon>
        <taxon>Actinomycetes</taxon>
        <taxon>Mycobacteriales</taxon>
        <taxon>Corynebacteriaceae</taxon>
        <taxon>Corynebacterium</taxon>
    </lineage>
</organism>
<accession>A0A7V8UVL6</accession>
<dbReference type="AlphaFoldDB" id="A0A7V8UVL6"/>
<evidence type="ECO:0000313" key="1">
    <source>
        <dbReference type="EMBL" id="MBA1838156.1"/>
    </source>
</evidence>
<protein>
    <submittedName>
        <fullName evidence="1">Uncharacterized protein</fullName>
    </submittedName>
</protein>
<proteinExistence type="predicted"/>
<reference evidence="1 2" key="1">
    <citation type="submission" date="2020-05" db="EMBL/GenBank/DDBJ databases">
        <title>Descriptions of Corynebacterium xxxx sp. nov., Corynebacterium yyyy sp. nov. and Corynebacterium zzzz sp. nov.</title>
        <authorList>
            <person name="Zhang G."/>
        </authorList>
    </citation>
    <scope>NUCLEOTIDE SEQUENCE [LARGE SCALE GENOMIC DNA]</scope>
    <source>
        <strain evidence="2">zg-913</strain>
    </source>
</reference>
<gene>
    <name evidence="1" type="ORF">HMA55_09710</name>
</gene>
<dbReference type="RefSeq" id="WP_181192845.1">
    <property type="nucleotide sequence ID" value="NZ_JABFED010000007.1"/>
</dbReference>
<dbReference type="EMBL" id="JABFED010000007">
    <property type="protein sequence ID" value="MBA1838156.1"/>
    <property type="molecule type" value="Genomic_DNA"/>
</dbReference>
<sequence>MRLTIEQAASGYRVDASLLQGIVDKGLVALDANGTVNHLLAQAMSRYVSDEFEALFGASATLPGLDLVFTGMTNVPCARFVQAGTGLLGIERFGIVPGGRQFYQVSDFGALYSAGVTELSDQVSSHGFLIREEDTSEMQAFADAYMLGDTRVQTAIRTHLASASNTAA</sequence>
<keyword evidence="2" id="KW-1185">Reference proteome</keyword>
<evidence type="ECO:0000313" key="2">
    <source>
        <dbReference type="Proteomes" id="UP000577408"/>
    </source>
</evidence>
<name>A0A7V8UVL6_9CORY</name>